<reference evidence="2 3" key="1">
    <citation type="submission" date="2021-05" db="EMBL/GenBank/DDBJ databases">
        <title>Novel Bacillus species.</title>
        <authorList>
            <person name="Liu G."/>
        </authorList>
    </citation>
    <scope>NUCLEOTIDE SEQUENCE [LARGE SCALE GENOMIC DNA]</scope>
    <source>
        <strain evidence="2 3">FJAT-49705</strain>
    </source>
</reference>
<proteinExistence type="predicted"/>
<organism evidence="2 3">
    <name type="scientific">Cytobacillus citreus</name>
    <dbReference type="NCBI Taxonomy" id="2833586"/>
    <lineage>
        <taxon>Bacteria</taxon>
        <taxon>Bacillati</taxon>
        <taxon>Bacillota</taxon>
        <taxon>Bacilli</taxon>
        <taxon>Bacillales</taxon>
        <taxon>Bacillaceae</taxon>
        <taxon>Cytobacillus</taxon>
    </lineage>
</organism>
<feature type="chain" id="PRO_5045521430" description="Lipoprotein" evidence="1">
    <location>
        <begin position="27"/>
        <end position="173"/>
    </location>
</feature>
<evidence type="ECO:0008006" key="4">
    <source>
        <dbReference type="Google" id="ProtNLM"/>
    </source>
</evidence>
<keyword evidence="3" id="KW-1185">Reference proteome</keyword>
<gene>
    <name evidence="2" type="ORF">KHA94_22690</name>
</gene>
<feature type="signal peptide" evidence="1">
    <location>
        <begin position="1"/>
        <end position="26"/>
    </location>
</feature>
<name>A0ABS5NYJ7_9BACI</name>
<dbReference type="RefSeq" id="WP_213104377.1">
    <property type="nucleotide sequence ID" value="NZ_JAGYPM010000007.1"/>
</dbReference>
<evidence type="ECO:0000313" key="3">
    <source>
        <dbReference type="Proteomes" id="UP000681027"/>
    </source>
</evidence>
<evidence type="ECO:0000256" key="1">
    <source>
        <dbReference type="SAM" id="SignalP"/>
    </source>
</evidence>
<keyword evidence="1" id="KW-0732">Signal</keyword>
<protein>
    <recommendedName>
        <fullName evidence="4">Lipoprotein</fullName>
    </recommendedName>
</protein>
<evidence type="ECO:0000313" key="2">
    <source>
        <dbReference type="EMBL" id="MBS4192927.1"/>
    </source>
</evidence>
<accession>A0ABS5NYJ7</accession>
<dbReference type="PROSITE" id="PS51257">
    <property type="entry name" value="PROKAR_LIPOPROTEIN"/>
    <property type="match status" value="1"/>
</dbReference>
<dbReference type="Proteomes" id="UP000681027">
    <property type="component" value="Unassembled WGS sequence"/>
</dbReference>
<comment type="caution">
    <text evidence="2">The sequence shown here is derived from an EMBL/GenBank/DDBJ whole genome shotgun (WGS) entry which is preliminary data.</text>
</comment>
<dbReference type="EMBL" id="JAGYPM010000007">
    <property type="protein sequence ID" value="MBS4192927.1"/>
    <property type="molecule type" value="Genomic_DNA"/>
</dbReference>
<sequence length="173" mass="19428">MPFIKPFLALAVFLSLLFVIGCSNNAEDNQINFGLIASEKSLPMDFDEVAFKRDTKPSFQYLVKKVVNQSEFEETWNIYGFENKTPNVDFDEKDVIFIEVQESGSCPYKIKNIELNLDDKAITVPLSQPDGTCNSDATPRTFVIEVYKEVSRDLKSVVIVQSGAETTIPIDGN</sequence>